<evidence type="ECO:0000256" key="2">
    <source>
        <dbReference type="ARBA" id="ARBA00009773"/>
    </source>
</evidence>
<feature type="transmembrane region" description="Helical" evidence="7">
    <location>
        <begin position="12"/>
        <end position="29"/>
    </location>
</feature>
<protein>
    <submittedName>
        <fullName evidence="8">AI-2E family transporter</fullName>
    </submittedName>
</protein>
<feature type="transmembrane region" description="Helical" evidence="7">
    <location>
        <begin position="239"/>
        <end position="270"/>
    </location>
</feature>
<gene>
    <name evidence="8" type="ORF">H9962_06460</name>
</gene>
<feature type="transmembrane region" description="Helical" evidence="7">
    <location>
        <begin position="64"/>
        <end position="84"/>
    </location>
</feature>
<comment type="subcellular location">
    <subcellularLocation>
        <location evidence="1">Membrane</location>
        <topology evidence="1">Multi-pass membrane protein</topology>
    </subcellularLocation>
</comment>
<dbReference type="PANTHER" id="PTHR21716:SF4">
    <property type="entry name" value="TRANSMEMBRANE PROTEIN 245"/>
    <property type="match status" value="1"/>
</dbReference>
<evidence type="ECO:0000256" key="1">
    <source>
        <dbReference type="ARBA" id="ARBA00004141"/>
    </source>
</evidence>
<organism evidence="8 9">
    <name type="scientific">Candidatus Mailhella merdigallinarum</name>
    <dbReference type="NCBI Taxonomy" id="2838658"/>
    <lineage>
        <taxon>Bacteria</taxon>
        <taxon>Pseudomonadati</taxon>
        <taxon>Thermodesulfobacteriota</taxon>
        <taxon>Desulfovibrionia</taxon>
        <taxon>Desulfovibrionales</taxon>
        <taxon>Desulfovibrionaceae</taxon>
        <taxon>Mailhella</taxon>
    </lineage>
</organism>
<feature type="transmembrane region" description="Helical" evidence="7">
    <location>
        <begin position="318"/>
        <end position="343"/>
    </location>
</feature>
<feature type="transmembrane region" description="Helical" evidence="7">
    <location>
        <begin position="210"/>
        <end position="233"/>
    </location>
</feature>
<evidence type="ECO:0000313" key="9">
    <source>
        <dbReference type="Proteomes" id="UP000824225"/>
    </source>
</evidence>
<proteinExistence type="inferred from homology"/>
<reference evidence="8" key="2">
    <citation type="submission" date="2021-04" db="EMBL/GenBank/DDBJ databases">
        <authorList>
            <person name="Gilroy R."/>
        </authorList>
    </citation>
    <scope>NUCLEOTIDE SEQUENCE</scope>
    <source>
        <strain evidence="8">CHK186-16707</strain>
    </source>
</reference>
<dbReference type="GO" id="GO:0016020">
    <property type="term" value="C:membrane"/>
    <property type="evidence" value="ECO:0007669"/>
    <property type="project" value="UniProtKB-SubCell"/>
</dbReference>
<dbReference type="InterPro" id="IPR002549">
    <property type="entry name" value="AI-2E-like"/>
</dbReference>
<dbReference type="EMBL" id="DXAN01000022">
    <property type="protein sequence ID" value="HJA08812.1"/>
    <property type="molecule type" value="Genomic_DNA"/>
</dbReference>
<keyword evidence="5 7" id="KW-0472">Membrane</keyword>
<keyword evidence="3 7" id="KW-0812">Transmembrane</keyword>
<evidence type="ECO:0000313" key="8">
    <source>
        <dbReference type="EMBL" id="HJA08812.1"/>
    </source>
</evidence>
<dbReference type="Pfam" id="PF01594">
    <property type="entry name" value="AI-2E_transport"/>
    <property type="match status" value="1"/>
</dbReference>
<sequence>MYDDPRRFEARAFLLLLAAATILFGWLLFPFFDVVFWAAVIAVLFGPVNGFLRDRRGLHPNLASGLTVLLCLLVIILPLAWLLYSCLQEAAALYERLAAGSSSLAEAVDTLREAFPAVQEWLAKYGYDAARIKAQLSQAALTVGKFIASNTVAFGGGAAHFLTNLALVLYIAFFLVRDGEWLKRVLIRALPFGDQREELLFRKFAGVMRATVKGSLLVAMVQGALGGLIFGLLDIRAPVLWGVAMTLLSLIPVVGAALVWGPTALFLLAAGHPWQGAILIVYGAGVIGLADNLLRPLLVGRDTKLPDFMVLLSTLGGFIMFGMDGFVTGPTLAVLFVTVWQIFMDEREQESPVVTENFPPEVRHPENAGDGSSPRPE</sequence>
<evidence type="ECO:0000256" key="3">
    <source>
        <dbReference type="ARBA" id="ARBA00022692"/>
    </source>
</evidence>
<feature type="transmembrane region" description="Helical" evidence="7">
    <location>
        <begin position="152"/>
        <end position="176"/>
    </location>
</feature>
<dbReference type="AlphaFoldDB" id="A0A9D2HCQ1"/>
<evidence type="ECO:0000256" key="5">
    <source>
        <dbReference type="ARBA" id="ARBA00023136"/>
    </source>
</evidence>
<name>A0A9D2HCQ1_9BACT</name>
<evidence type="ECO:0000256" key="4">
    <source>
        <dbReference type="ARBA" id="ARBA00022989"/>
    </source>
</evidence>
<dbReference type="PANTHER" id="PTHR21716">
    <property type="entry name" value="TRANSMEMBRANE PROTEIN"/>
    <property type="match status" value="1"/>
</dbReference>
<feature type="region of interest" description="Disordered" evidence="6">
    <location>
        <begin position="351"/>
        <end position="377"/>
    </location>
</feature>
<keyword evidence="4 7" id="KW-1133">Transmembrane helix</keyword>
<comment type="similarity">
    <text evidence="2">Belongs to the autoinducer-2 exporter (AI-2E) (TC 2.A.86) family.</text>
</comment>
<dbReference type="Proteomes" id="UP000824225">
    <property type="component" value="Unassembled WGS sequence"/>
</dbReference>
<feature type="transmembrane region" description="Helical" evidence="7">
    <location>
        <begin position="35"/>
        <end position="52"/>
    </location>
</feature>
<feature type="transmembrane region" description="Helical" evidence="7">
    <location>
        <begin position="277"/>
        <end position="298"/>
    </location>
</feature>
<accession>A0A9D2HCQ1</accession>
<reference evidence="8" key="1">
    <citation type="journal article" date="2021" name="PeerJ">
        <title>Extensive microbial diversity within the chicken gut microbiome revealed by metagenomics and culture.</title>
        <authorList>
            <person name="Gilroy R."/>
            <person name="Ravi A."/>
            <person name="Getino M."/>
            <person name="Pursley I."/>
            <person name="Horton D.L."/>
            <person name="Alikhan N.F."/>
            <person name="Baker D."/>
            <person name="Gharbi K."/>
            <person name="Hall N."/>
            <person name="Watson M."/>
            <person name="Adriaenssens E.M."/>
            <person name="Foster-Nyarko E."/>
            <person name="Jarju S."/>
            <person name="Secka A."/>
            <person name="Antonio M."/>
            <person name="Oren A."/>
            <person name="Chaudhuri R.R."/>
            <person name="La Ragione R."/>
            <person name="Hildebrand F."/>
            <person name="Pallen M.J."/>
        </authorList>
    </citation>
    <scope>NUCLEOTIDE SEQUENCE</scope>
    <source>
        <strain evidence="8">CHK186-16707</strain>
    </source>
</reference>
<evidence type="ECO:0000256" key="7">
    <source>
        <dbReference type="SAM" id="Phobius"/>
    </source>
</evidence>
<evidence type="ECO:0000256" key="6">
    <source>
        <dbReference type="SAM" id="MobiDB-lite"/>
    </source>
</evidence>
<comment type="caution">
    <text evidence="8">The sequence shown here is derived from an EMBL/GenBank/DDBJ whole genome shotgun (WGS) entry which is preliminary data.</text>
</comment>